<dbReference type="Proteomes" id="UP000499080">
    <property type="component" value="Unassembled WGS sequence"/>
</dbReference>
<gene>
    <name evidence="1" type="ORF">AVEN_254574_1</name>
</gene>
<keyword evidence="2" id="KW-1185">Reference proteome</keyword>
<evidence type="ECO:0000313" key="2">
    <source>
        <dbReference type="Proteomes" id="UP000499080"/>
    </source>
</evidence>
<reference evidence="1 2" key="1">
    <citation type="journal article" date="2019" name="Sci. Rep.">
        <title>Orb-weaving spider Araneus ventricosus genome elucidates the spidroin gene catalogue.</title>
        <authorList>
            <person name="Kono N."/>
            <person name="Nakamura H."/>
            <person name="Ohtoshi R."/>
            <person name="Moran D.A.P."/>
            <person name="Shinohara A."/>
            <person name="Yoshida Y."/>
            <person name="Fujiwara M."/>
            <person name="Mori M."/>
            <person name="Tomita M."/>
            <person name="Arakawa K."/>
        </authorList>
    </citation>
    <scope>NUCLEOTIDE SEQUENCE [LARGE SCALE GENOMIC DNA]</scope>
</reference>
<accession>A0A4Y2PB20</accession>
<dbReference type="AlphaFoldDB" id="A0A4Y2PB20"/>
<organism evidence="1 2">
    <name type="scientific">Araneus ventricosus</name>
    <name type="common">Orbweaver spider</name>
    <name type="synonym">Epeira ventricosa</name>
    <dbReference type="NCBI Taxonomy" id="182803"/>
    <lineage>
        <taxon>Eukaryota</taxon>
        <taxon>Metazoa</taxon>
        <taxon>Ecdysozoa</taxon>
        <taxon>Arthropoda</taxon>
        <taxon>Chelicerata</taxon>
        <taxon>Arachnida</taxon>
        <taxon>Araneae</taxon>
        <taxon>Araneomorphae</taxon>
        <taxon>Entelegynae</taxon>
        <taxon>Araneoidea</taxon>
        <taxon>Araneidae</taxon>
        <taxon>Araneus</taxon>
    </lineage>
</organism>
<evidence type="ECO:0000313" key="1">
    <source>
        <dbReference type="EMBL" id="GBN48272.1"/>
    </source>
</evidence>
<comment type="caution">
    <text evidence="1">The sequence shown here is derived from an EMBL/GenBank/DDBJ whole genome shotgun (WGS) entry which is preliminary data.</text>
</comment>
<name>A0A4Y2PB20_ARAVE</name>
<dbReference type="EMBL" id="BGPR01010845">
    <property type="protein sequence ID" value="GBN48272.1"/>
    <property type="molecule type" value="Genomic_DNA"/>
</dbReference>
<sequence>MHHPLPPMISAVSFHNIQPLYIQFVRISSNGDKRQEKLYKFLRHCSTSLETVEAVMAASCKAGREEVSRGRHQYRHLLRLPGKQALGDRNPVG</sequence>
<protein>
    <submittedName>
        <fullName evidence="1">Uncharacterized protein</fullName>
    </submittedName>
</protein>
<proteinExistence type="predicted"/>